<sequence>MCPVCGTDPNAFCLAAIKTLSSLFTQTVGFFWDLENLQVPRGKSGCKLIYRLREKFLTEDKAESEFIIVCDATREKIEVLDDLNEAQESSPKVLEITSLPKRITLAMIKRELAVIVENLGGKCGKFRAHKNRNKIFLH</sequence>
<dbReference type="EMBL" id="CAXIEN010000160">
    <property type="protein sequence ID" value="CAL1282709.1"/>
    <property type="molecule type" value="Genomic_DNA"/>
</dbReference>
<name>A0AAV2AHY6_9ARAC</name>
<dbReference type="Proteomes" id="UP001497382">
    <property type="component" value="Unassembled WGS sequence"/>
</dbReference>
<evidence type="ECO:0000313" key="2">
    <source>
        <dbReference type="Proteomes" id="UP001497382"/>
    </source>
</evidence>
<dbReference type="AlphaFoldDB" id="A0AAV2AHY6"/>
<organism evidence="1 2">
    <name type="scientific">Larinioides sclopetarius</name>
    <dbReference type="NCBI Taxonomy" id="280406"/>
    <lineage>
        <taxon>Eukaryota</taxon>
        <taxon>Metazoa</taxon>
        <taxon>Ecdysozoa</taxon>
        <taxon>Arthropoda</taxon>
        <taxon>Chelicerata</taxon>
        <taxon>Arachnida</taxon>
        <taxon>Araneae</taxon>
        <taxon>Araneomorphae</taxon>
        <taxon>Entelegynae</taxon>
        <taxon>Araneoidea</taxon>
        <taxon>Araneidae</taxon>
        <taxon>Larinioides</taxon>
    </lineage>
</organism>
<comment type="caution">
    <text evidence="1">The sequence shown here is derived from an EMBL/GenBank/DDBJ whole genome shotgun (WGS) entry which is preliminary data.</text>
</comment>
<gene>
    <name evidence="1" type="ORF">LARSCL_LOCUS12217</name>
</gene>
<protein>
    <submittedName>
        <fullName evidence="1">Uncharacterized protein</fullName>
    </submittedName>
</protein>
<reference evidence="1 2" key="1">
    <citation type="submission" date="2024-04" db="EMBL/GenBank/DDBJ databases">
        <authorList>
            <person name="Rising A."/>
            <person name="Reimegard J."/>
            <person name="Sonavane S."/>
            <person name="Akerstrom W."/>
            <person name="Nylinder S."/>
            <person name="Hedman E."/>
            <person name="Kallberg Y."/>
        </authorList>
    </citation>
    <scope>NUCLEOTIDE SEQUENCE [LARGE SCALE GENOMIC DNA]</scope>
</reference>
<keyword evidence="2" id="KW-1185">Reference proteome</keyword>
<proteinExistence type="predicted"/>
<accession>A0AAV2AHY6</accession>
<evidence type="ECO:0000313" key="1">
    <source>
        <dbReference type="EMBL" id="CAL1282709.1"/>
    </source>
</evidence>